<keyword evidence="3 7" id="KW-0812">Transmembrane</keyword>
<keyword evidence="9" id="KW-1185">Reference proteome</keyword>
<name>A0A7Y9DV84_9PSEU</name>
<feature type="transmembrane region" description="Helical" evidence="7">
    <location>
        <begin position="77"/>
        <end position="103"/>
    </location>
</feature>
<dbReference type="EMBL" id="JACCBN010000001">
    <property type="protein sequence ID" value="NYD36153.1"/>
    <property type="molecule type" value="Genomic_DNA"/>
</dbReference>
<evidence type="ECO:0000256" key="1">
    <source>
        <dbReference type="ARBA" id="ARBA00004141"/>
    </source>
</evidence>
<comment type="caution">
    <text evidence="8">The sequence shown here is derived from an EMBL/GenBank/DDBJ whole genome shotgun (WGS) entry which is preliminary data.</text>
</comment>
<comment type="similarity">
    <text evidence="2">Belongs to the autoinducer-2 exporter (AI-2E) (TC 2.A.86) family.</text>
</comment>
<dbReference type="AlphaFoldDB" id="A0A7Y9DV84"/>
<accession>A0A7Y9DV84</accession>
<dbReference type="Pfam" id="PF01594">
    <property type="entry name" value="AI-2E_transport"/>
    <property type="match status" value="1"/>
</dbReference>
<protein>
    <submittedName>
        <fullName evidence="8">Putative PurR-regulated permease PerM</fullName>
    </submittedName>
</protein>
<dbReference type="PANTHER" id="PTHR21716">
    <property type="entry name" value="TRANSMEMBRANE PROTEIN"/>
    <property type="match status" value="1"/>
</dbReference>
<evidence type="ECO:0000256" key="7">
    <source>
        <dbReference type="SAM" id="Phobius"/>
    </source>
</evidence>
<evidence type="ECO:0000256" key="3">
    <source>
        <dbReference type="ARBA" id="ARBA00022692"/>
    </source>
</evidence>
<keyword evidence="5 7" id="KW-0472">Membrane</keyword>
<feature type="transmembrane region" description="Helical" evidence="7">
    <location>
        <begin position="48"/>
        <end position="65"/>
    </location>
</feature>
<dbReference type="RefSeq" id="WP_179793881.1">
    <property type="nucleotide sequence ID" value="NZ_BAABHP010000007.1"/>
</dbReference>
<feature type="transmembrane region" description="Helical" evidence="7">
    <location>
        <begin position="276"/>
        <end position="295"/>
    </location>
</feature>
<comment type="subcellular location">
    <subcellularLocation>
        <location evidence="1">Membrane</location>
        <topology evidence="1">Multi-pass membrane protein</topology>
    </subcellularLocation>
</comment>
<feature type="transmembrane region" description="Helical" evidence="7">
    <location>
        <begin position="21"/>
        <end position="42"/>
    </location>
</feature>
<reference evidence="8 9" key="1">
    <citation type="submission" date="2020-07" db="EMBL/GenBank/DDBJ databases">
        <title>Sequencing the genomes of 1000 actinobacteria strains.</title>
        <authorList>
            <person name="Klenk H.-P."/>
        </authorList>
    </citation>
    <scope>NUCLEOTIDE SEQUENCE [LARGE SCALE GENOMIC DNA]</scope>
    <source>
        <strain evidence="8 9">DSM 45772</strain>
    </source>
</reference>
<evidence type="ECO:0000256" key="6">
    <source>
        <dbReference type="SAM" id="MobiDB-lite"/>
    </source>
</evidence>
<dbReference type="GO" id="GO:0016020">
    <property type="term" value="C:membrane"/>
    <property type="evidence" value="ECO:0007669"/>
    <property type="project" value="UniProtKB-SubCell"/>
</dbReference>
<feature type="transmembrane region" description="Helical" evidence="7">
    <location>
        <begin position="315"/>
        <end position="341"/>
    </location>
</feature>
<organism evidence="8 9">
    <name type="scientific">Actinomycetospora corticicola</name>
    <dbReference type="NCBI Taxonomy" id="663602"/>
    <lineage>
        <taxon>Bacteria</taxon>
        <taxon>Bacillati</taxon>
        <taxon>Actinomycetota</taxon>
        <taxon>Actinomycetes</taxon>
        <taxon>Pseudonocardiales</taxon>
        <taxon>Pseudonocardiaceae</taxon>
        <taxon>Actinomycetospora</taxon>
    </lineage>
</organism>
<feature type="transmembrane region" description="Helical" evidence="7">
    <location>
        <begin position="149"/>
        <end position="179"/>
    </location>
</feature>
<evidence type="ECO:0000256" key="5">
    <source>
        <dbReference type="ARBA" id="ARBA00023136"/>
    </source>
</evidence>
<gene>
    <name evidence="8" type="ORF">BJ983_002255</name>
</gene>
<proteinExistence type="inferred from homology"/>
<evidence type="ECO:0000313" key="8">
    <source>
        <dbReference type="EMBL" id="NYD36153.1"/>
    </source>
</evidence>
<keyword evidence="4 7" id="KW-1133">Transmembrane helix</keyword>
<dbReference type="Proteomes" id="UP000535890">
    <property type="component" value="Unassembled WGS sequence"/>
</dbReference>
<sequence length="388" mass="40194">MTVDGSSTSAPDSPAVTPAAALPRGLILVLGITGLLITTLALQQFASILAPVLLALVMVIGVHPLTGILRRRGAPQWLAVAVTLLTLAVIIIGLAAMFAVSIARLGTLLPTYQGRFATLITNAQAWLAGLGVGPEQLQELLGHVSFGQIAGLVSSLVIGVAGTFSNLVFLLFVVVFMGLDAAHFSRRLAEAGGQRTAVVTALGGFVAGTRSYLLVSTVFGLIVAAIDGVFLWAVGVPLALLWGLLAFVTNYIPNVGFVIGLAPPALLALLEGGPQLMLIVIVVYIVINFVIQSVIQPKYVGEAVDLSLTLTFLSLTFWSFVIGPLGAVLAIPLTLLVKALLLDVDPNTRWISGLLASKPRRPDRPGAAESAAPVGNDPGPAPAHHSSA</sequence>
<dbReference type="PANTHER" id="PTHR21716:SF64">
    <property type="entry name" value="AI-2 TRANSPORT PROTEIN TQSA"/>
    <property type="match status" value="1"/>
</dbReference>
<evidence type="ECO:0000256" key="4">
    <source>
        <dbReference type="ARBA" id="ARBA00022989"/>
    </source>
</evidence>
<feature type="transmembrane region" description="Helical" evidence="7">
    <location>
        <begin position="212"/>
        <end position="245"/>
    </location>
</feature>
<dbReference type="GO" id="GO:0055085">
    <property type="term" value="P:transmembrane transport"/>
    <property type="evidence" value="ECO:0007669"/>
    <property type="project" value="TreeGrafter"/>
</dbReference>
<evidence type="ECO:0000256" key="2">
    <source>
        <dbReference type="ARBA" id="ARBA00009773"/>
    </source>
</evidence>
<feature type="transmembrane region" description="Helical" evidence="7">
    <location>
        <begin position="251"/>
        <end position="269"/>
    </location>
</feature>
<feature type="region of interest" description="Disordered" evidence="6">
    <location>
        <begin position="356"/>
        <end position="388"/>
    </location>
</feature>
<dbReference type="InterPro" id="IPR002549">
    <property type="entry name" value="AI-2E-like"/>
</dbReference>
<evidence type="ECO:0000313" key="9">
    <source>
        <dbReference type="Proteomes" id="UP000535890"/>
    </source>
</evidence>